<dbReference type="Pfam" id="PF03514">
    <property type="entry name" value="GRAS"/>
    <property type="match status" value="1"/>
</dbReference>
<dbReference type="PANTHER" id="PTHR31636">
    <property type="entry name" value="OSJNBA0084A10.13 PROTEIN-RELATED"/>
    <property type="match status" value="1"/>
</dbReference>
<sequence length="524" mass="58394">MQDASQKTRIAGLCSSRFYDELDHEVDFSHSPKCSNESSSRGTTFSSRAVDRVSKFESSSTSGSCGQLVHNYSSTLTFSPEGSPTSQLDSRSHRGLQKDSHSVDDLSLKLRELEKVMLGSNPEILDLYDVNVSVEAEKWKDLIEMISIGEGGLKEVLFACAKAVGENDSIRIECLVSELRTMVSVSGEPIQRLGAYMLEGLVARLASSGSSICRALKCREPVAGPNLLSYMHELYEMCPYFKFGYLSANGAIADAMKDEDRVHIIDFQIAQGSQWISLIQALATRPGGAPKIRITGIDDSFSAYARGGRLEIVGRRLAQLAESCNVPFEFHSVTVPAFEVKFEHLGIRPGETIAVNFPLMLHHVPDESVCTENHRDRLIRLSKSLSPRVVTLVEVESNTNTAPFYPRFLETFDYYSAVFHSIDVALPRDNRKRISVEQHCLARDIVNLIACEGMERFERHEPLGKWRSRFAMAGFRPHPLSSFVNATIRGLLKGYCENYTLEEQDGALLLGWMNRPLVSSCAWT</sequence>
<keyword evidence="1" id="KW-0805">Transcription regulation</keyword>
<feature type="compositionally biased region" description="Basic and acidic residues" evidence="4">
    <location>
        <begin position="90"/>
        <end position="100"/>
    </location>
</feature>
<evidence type="ECO:0000256" key="4">
    <source>
        <dbReference type="SAM" id="MobiDB-lite"/>
    </source>
</evidence>
<accession>A0A218X8R5</accession>
<name>A0A218X8R5_PUNGR</name>
<evidence type="ECO:0000313" key="5">
    <source>
        <dbReference type="EMBL" id="OWM81347.1"/>
    </source>
</evidence>
<feature type="region of interest" description="Disordered" evidence="4">
    <location>
        <begin position="76"/>
        <end position="100"/>
    </location>
</feature>
<reference evidence="7" key="3">
    <citation type="journal article" date="2020" name="Plant Biotechnol. J.">
        <title>The pomegranate (Punica granatum L.) draft genome dissects genetic divergence between soft- and hard-seeded cultivars.</title>
        <authorList>
            <person name="Luo X."/>
            <person name="Li H."/>
            <person name="Wu Z."/>
            <person name="Yao W."/>
            <person name="Zhao P."/>
            <person name="Cao D."/>
            <person name="Yu H."/>
            <person name="Li K."/>
            <person name="Poudel K."/>
            <person name="Zhao D."/>
            <person name="Zhang F."/>
            <person name="Xia X."/>
            <person name="Chen L."/>
            <person name="Wang Q."/>
            <person name="Jing D."/>
            <person name="Cao S."/>
        </authorList>
    </citation>
    <scope>NUCLEOTIDE SEQUENCE [LARGE SCALE GENOMIC DNA]</scope>
</reference>
<dbReference type="AlphaFoldDB" id="A0A218X8R5"/>
<keyword evidence="7" id="KW-1185">Reference proteome</keyword>
<proteinExistence type="inferred from homology"/>
<dbReference type="InterPro" id="IPR005202">
    <property type="entry name" value="TF_GRAS"/>
</dbReference>
<gene>
    <name evidence="8" type="primary">LOC116190128</name>
    <name evidence="5" type="ORF">CDL15_Pgr007385</name>
</gene>
<reference evidence="6" key="1">
    <citation type="journal article" date="2017" name="Plant J.">
        <title>The pomegranate (Punica granatum L.) genome and the genomics of punicalagin biosynthesis.</title>
        <authorList>
            <person name="Qin G."/>
            <person name="Xu C."/>
            <person name="Ming R."/>
            <person name="Tang H."/>
            <person name="Guyot R."/>
            <person name="Kramer E.M."/>
            <person name="Hu Y."/>
            <person name="Yi X."/>
            <person name="Qi Y."/>
            <person name="Xu X."/>
            <person name="Gao Z."/>
            <person name="Pan H."/>
            <person name="Jian J."/>
            <person name="Tian Y."/>
            <person name="Yue Z."/>
            <person name="Xu Y."/>
        </authorList>
    </citation>
    <scope>NUCLEOTIDE SEQUENCE [LARGE SCALE GENOMIC DNA]</scope>
    <source>
        <strain evidence="6">cv. Dabenzi</strain>
    </source>
</reference>
<dbReference type="EMBL" id="MTKT01002214">
    <property type="protein sequence ID" value="OWM81347.1"/>
    <property type="molecule type" value="Genomic_DNA"/>
</dbReference>
<evidence type="ECO:0000256" key="1">
    <source>
        <dbReference type="ARBA" id="ARBA00023015"/>
    </source>
</evidence>
<reference evidence="5" key="2">
    <citation type="submission" date="2017-06" db="EMBL/GenBank/DDBJ databases">
        <title>The pomegranate genome and the genomics of punicalagin biosynthesis.</title>
        <authorList>
            <person name="Xu C."/>
        </authorList>
    </citation>
    <scope>NUCLEOTIDE SEQUENCE [LARGE SCALE GENOMIC DNA]</scope>
    <source>
        <tissue evidence="5">Fresh leaf</tissue>
    </source>
</reference>
<feature type="short sequence motif" description="VHIID" evidence="3">
    <location>
        <begin position="262"/>
        <end position="266"/>
    </location>
</feature>
<feature type="region of interest" description="VHIID" evidence="3">
    <location>
        <begin position="231"/>
        <end position="296"/>
    </location>
</feature>
<dbReference type="Proteomes" id="UP000515151">
    <property type="component" value="Chromosome 1"/>
</dbReference>
<comment type="caution">
    <text evidence="3">Lacks conserved residue(s) required for the propagation of feature annotation.</text>
</comment>
<comment type="similarity">
    <text evidence="3">Belongs to the GRAS family.</text>
</comment>
<evidence type="ECO:0000313" key="8">
    <source>
        <dbReference type="RefSeq" id="XP_031375649.1"/>
    </source>
</evidence>
<dbReference type="GeneID" id="116190128"/>
<feature type="compositionally biased region" description="Polar residues" evidence="4">
    <location>
        <begin position="76"/>
        <end position="89"/>
    </location>
</feature>
<feature type="region of interest" description="SAW" evidence="3">
    <location>
        <begin position="450"/>
        <end position="524"/>
    </location>
</feature>
<keyword evidence="2" id="KW-0804">Transcription</keyword>
<evidence type="ECO:0000313" key="7">
    <source>
        <dbReference type="Proteomes" id="UP000515151"/>
    </source>
</evidence>
<evidence type="ECO:0000256" key="3">
    <source>
        <dbReference type="PROSITE-ProRule" id="PRU01191"/>
    </source>
</evidence>
<feature type="region of interest" description="Leucine repeat II (LRII)" evidence="3">
    <location>
        <begin position="312"/>
        <end position="344"/>
    </location>
</feature>
<reference evidence="8" key="4">
    <citation type="submission" date="2025-04" db="UniProtKB">
        <authorList>
            <consortium name="RefSeq"/>
        </authorList>
    </citation>
    <scope>IDENTIFICATION</scope>
    <source>
        <tissue evidence="8">Leaf</tissue>
    </source>
</reference>
<protein>
    <submittedName>
        <fullName evidence="8">Scarecrow-like protein 21</fullName>
    </submittedName>
</protein>
<evidence type="ECO:0000256" key="2">
    <source>
        <dbReference type="ARBA" id="ARBA00023163"/>
    </source>
</evidence>
<organism evidence="5 6">
    <name type="scientific">Punica granatum</name>
    <name type="common">Pomegranate</name>
    <dbReference type="NCBI Taxonomy" id="22663"/>
    <lineage>
        <taxon>Eukaryota</taxon>
        <taxon>Viridiplantae</taxon>
        <taxon>Streptophyta</taxon>
        <taxon>Embryophyta</taxon>
        <taxon>Tracheophyta</taxon>
        <taxon>Spermatophyta</taxon>
        <taxon>Magnoliopsida</taxon>
        <taxon>eudicotyledons</taxon>
        <taxon>Gunneridae</taxon>
        <taxon>Pentapetalae</taxon>
        <taxon>rosids</taxon>
        <taxon>malvids</taxon>
        <taxon>Myrtales</taxon>
        <taxon>Lythraceae</taxon>
        <taxon>Punica</taxon>
    </lineage>
</organism>
<dbReference type="PROSITE" id="PS50985">
    <property type="entry name" value="GRAS"/>
    <property type="match status" value="1"/>
</dbReference>
<evidence type="ECO:0000313" key="6">
    <source>
        <dbReference type="Proteomes" id="UP000197138"/>
    </source>
</evidence>
<dbReference type="OrthoDB" id="593669at2759"/>
<dbReference type="Proteomes" id="UP000197138">
    <property type="component" value="Unassembled WGS sequence"/>
</dbReference>
<dbReference type="RefSeq" id="XP_031375649.1">
    <property type="nucleotide sequence ID" value="XM_031519789.1"/>
</dbReference>